<dbReference type="InterPro" id="IPR029058">
    <property type="entry name" value="AB_hydrolase_fold"/>
</dbReference>
<dbReference type="RefSeq" id="WP_259541108.1">
    <property type="nucleotide sequence ID" value="NZ_JANLCJ010000009.1"/>
</dbReference>
<dbReference type="GO" id="GO:0016787">
    <property type="term" value="F:hydrolase activity"/>
    <property type="evidence" value="ECO:0007669"/>
    <property type="project" value="UniProtKB-KW"/>
</dbReference>
<dbReference type="PANTHER" id="PTHR43194">
    <property type="entry name" value="HYDROLASE ALPHA/BETA FOLD FAMILY"/>
    <property type="match status" value="1"/>
</dbReference>
<dbReference type="PANTHER" id="PTHR43194:SF5">
    <property type="entry name" value="PIMELOYL-[ACYL-CARRIER PROTEIN] METHYL ESTER ESTERASE"/>
    <property type="match status" value="1"/>
</dbReference>
<keyword evidence="2" id="KW-0378">Hydrolase</keyword>
<reference evidence="2" key="1">
    <citation type="submission" date="2022-08" db="EMBL/GenBank/DDBJ databases">
        <authorList>
            <person name="Deng Y."/>
            <person name="Han X.-F."/>
            <person name="Zhang Y.-Q."/>
        </authorList>
    </citation>
    <scope>NUCLEOTIDE SEQUENCE</scope>
    <source>
        <strain evidence="2">CPCC 203386</strain>
    </source>
</reference>
<dbReference type="InterPro" id="IPR000073">
    <property type="entry name" value="AB_hydrolase_1"/>
</dbReference>
<dbReference type="InterPro" id="IPR050228">
    <property type="entry name" value="Carboxylesterase_BioH"/>
</dbReference>
<dbReference type="Gene3D" id="3.40.50.1820">
    <property type="entry name" value="alpha/beta hydrolase"/>
    <property type="match status" value="1"/>
</dbReference>
<dbReference type="SUPFAM" id="SSF53474">
    <property type="entry name" value="alpha/beta-Hydrolases"/>
    <property type="match status" value="1"/>
</dbReference>
<keyword evidence="3" id="KW-1185">Reference proteome</keyword>
<proteinExistence type="predicted"/>
<evidence type="ECO:0000313" key="2">
    <source>
        <dbReference type="EMBL" id="MCS5735871.1"/>
    </source>
</evidence>
<gene>
    <name evidence="2" type="ORF">N1032_19190</name>
</gene>
<comment type="caution">
    <text evidence="2">The sequence shown here is derived from an EMBL/GenBank/DDBJ whole genome shotgun (WGS) entry which is preliminary data.</text>
</comment>
<dbReference type="EMBL" id="JANLCJ010000009">
    <property type="protein sequence ID" value="MCS5735871.1"/>
    <property type="molecule type" value="Genomic_DNA"/>
</dbReference>
<dbReference type="Pfam" id="PF12697">
    <property type="entry name" value="Abhydrolase_6"/>
    <property type="match status" value="1"/>
</dbReference>
<name>A0ABT2H7D0_9MICO</name>
<evidence type="ECO:0000259" key="1">
    <source>
        <dbReference type="Pfam" id="PF12697"/>
    </source>
</evidence>
<feature type="domain" description="AB hydrolase-1" evidence="1">
    <location>
        <begin position="42"/>
        <end position="268"/>
    </location>
</feature>
<accession>A0ABT2H7D0</accession>
<organism evidence="2 3">
    <name type="scientific">Herbiconiux daphne</name>
    <dbReference type="NCBI Taxonomy" id="2970914"/>
    <lineage>
        <taxon>Bacteria</taxon>
        <taxon>Bacillati</taxon>
        <taxon>Actinomycetota</taxon>
        <taxon>Actinomycetes</taxon>
        <taxon>Micrococcales</taxon>
        <taxon>Microbacteriaceae</taxon>
        <taxon>Herbiconiux</taxon>
    </lineage>
</organism>
<evidence type="ECO:0000313" key="3">
    <source>
        <dbReference type="Proteomes" id="UP001165586"/>
    </source>
</evidence>
<dbReference type="Proteomes" id="UP001165586">
    <property type="component" value="Unassembled WGS sequence"/>
</dbReference>
<protein>
    <submittedName>
        <fullName evidence="2">Alpha/beta hydrolase</fullName>
    </submittedName>
</protein>
<sequence length="279" mass="29805">MSALSEIERTESVPTRLGRLHVRRFGPDDGRPTVLWSSMFVDGHTWDSSLPLLRSAEPGRTFLVVDPPGLGLSEPLRRRTSIVEAADAAVDLLEQVQASGAVDWVGNAFGGHVGFELAARPGLLRSLVAVSAPPEPIPASLRHQIQLLKPLLRLAGPVGPVRNAVVRAMLTDASAADRDIRSVVVESLRRPGRASMALALRSFILDRVDVTRTLASIGVPSLFVASDDRGDWAPADAERAARLTPGARAVTVTGARTLVPLEQPEALVGHLVAFWRSAG</sequence>